<dbReference type="KEGG" id="asul:DFR86_11505"/>
<evidence type="ECO:0000313" key="1">
    <source>
        <dbReference type="EMBL" id="AWR98097.1"/>
    </source>
</evidence>
<keyword evidence="2" id="KW-1185">Reference proteome</keyword>
<accession>A0A2U9IQ40</accession>
<protein>
    <submittedName>
        <fullName evidence="1">Uncharacterized protein</fullName>
    </submittedName>
</protein>
<proteinExistence type="predicted"/>
<evidence type="ECO:0000313" key="2">
    <source>
        <dbReference type="Proteomes" id="UP000248410"/>
    </source>
</evidence>
<reference evidence="1 2" key="1">
    <citation type="submission" date="2018-05" db="EMBL/GenBank/DDBJ databases">
        <title>Complete Genome Sequences of Extremely Thermoacidophilic, Metal-Mobilizing Type-Strain Members of the Archaeal Family Sulfolobaceae: Acidianus brierleyi DSM-1651T, Acidianus sulfidivorans DSM-18786T, Metallosphaera hakonensis DSM-7519T, and Metallosphaera prunae DSM-10039T.</title>
        <authorList>
            <person name="Counts J.A."/>
            <person name="Kelly R.M."/>
        </authorList>
    </citation>
    <scope>NUCLEOTIDE SEQUENCE [LARGE SCALE GENOMIC DNA]</scope>
    <source>
        <strain evidence="1 2">JP7</strain>
    </source>
</reference>
<dbReference type="Proteomes" id="UP000248410">
    <property type="component" value="Chromosome"/>
</dbReference>
<organism evidence="1 2">
    <name type="scientific">Acidianus sulfidivorans JP7</name>
    <dbReference type="NCBI Taxonomy" id="619593"/>
    <lineage>
        <taxon>Archaea</taxon>
        <taxon>Thermoproteota</taxon>
        <taxon>Thermoprotei</taxon>
        <taxon>Sulfolobales</taxon>
        <taxon>Sulfolobaceae</taxon>
        <taxon>Acidianus</taxon>
    </lineage>
</organism>
<dbReference type="EMBL" id="CP029288">
    <property type="protein sequence ID" value="AWR98097.1"/>
    <property type="molecule type" value="Genomic_DNA"/>
</dbReference>
<gene>
    <name evidence="1" type="ORF">DFR86_11505</name>
</gene>
<dbReference type="AlphaFoldDB" id="A0A2U9IQ40"/>
<name>A0A2U9IQ40_9CREN</name>
<sequence>MKATDLLVIQRLLEDYEVILEDIKDITLLTTPLYALPAGETILSLDEPAEILTWKLMYKGSQRSLDIVSLKFNIIADFIANVKMELPR</sequence>